<feature type="signal peptide" evidence="2">
    <location>
        <begin position="1"/>
        <end position="22"/>
    </location>
</feature>
<evidence type="ECO:0000313" key="4">
    <source>
        <dbReference type="Proteomes" id="UP000199673"/>
    </source>
</evidence>
<gene>
    <name evidence="3" type="ORF">SAMN04489724_0788</name>
</gene>
<sequence>MNNKIVILLGFIFTLTLSSSIAQTSGEYFNRAARSYVKTEKDQALATVNDGLTKYPGDAKLQALKEKLEKEQEEQEKQDQENKENQDQQNQEEKQDQKDNSQQGEDGDQQEQKEDGEKTDEDKAKESQSGDPSEQSEDKPGENSNDQKDANLADKQKAMEEFKEKLKAMNLTPEQAAQILESMNAAELRYIQQNKKKATERPKRGIPDW</sequence>
<evidence type="ECO:0000313" key="3">
    <source>
        <dbReference type="EMBL" id="SFT44514.1"/>
    </source>
</evidence>
<accession>A0A1I6Y356</accession>
<protein>
    <submittedName>
        <fullName evidence="3">Uncharacterized protein</fullName>
    </submittedName>
</protein>
<keyword evidence="4" id="KW-1185">Reference proteome</keyword>
<name>A0A1I6Y356_9BACT</name>
<dbReference type="STRING" id="305507.SAMN04489724_0788"/>
<keyword evidence="2" id="KW-0732">Signal</keyword>
<proteinExistence type="predicted"/>
<dbReference type="RefSeq" id="WP_091691385.1">
    <property type="nucleotide sequence ID" value="NZ_FPBF01000001.1"/>
</dbReference>
<dbReference type="AlphaFoldDB" id="A0A1I6Y356"/>
<feature type="compositionally biased region" description="Basic and acidic residues" evidence="1">
    <location>
        <begin position="63"/>
        <end position="99"/>
    </location>
</feature>
<dbReference type="EMBL" id="FPBF01000001">
    <property type="protein sequence ID" value="SFT44514.1"/>
    <property type="molecule type" value="Genomic_DNA"/>
</dbReference>
<feature type="compositionally biased region" description="Basic and acidic residues" evidence="1">
    <location>
        <begin position="110"/>
        <end position="128"/>
    </location>
</feature>
<organism evidence="3 4">
    <name type="scientific">Algoriphagus locisalis</name>
    <dbReference type="NCBI Taxonomy" id="305507"/>
    <lineage>
        <taxon>Bacteria</taxon>
        <taxon>Pseudomonadati</taxon>
        <taxon>Bacteroidota</taxon>
        <taxon>Cytophagia</taxon>
        <taxon>Cytophagales</taxon>
        <taxon>Cyclobacteriaceae</taxon>
        <taxon>Algoriphagus</taxon>
    </lineage>
</organism>
<evidence type="ECO:0000256" key="2">
    <source>
        <dbReference type="SAM" id="SignalP"/>
    </source>
</evidence>
<dbReference type="Proteomes" id="UP000199673">
    <property type="component" value="Unassembled WGS sequence"/>
</dbReference>
<feature type="region of interest" description="Disordered" evidence="1">
    <location>
        <begin position="51"/>
        <end position="161"/>
    </location>
</feature>
<feature type="chain" id="PRO_5011699890" evidence="2">
    <location>
        <begin position="23"/>
        <end position="209"/>
    </location>
</feature>
<dbReference type="OrthoDB" id="983202at2"/>
<feature type="compositionally biased region" description="Basic and acidic residues" evidence="1">
    <location>
        <begin position="136"/>
        <end position="161"/>
    </location>
</feature>
<reference evidence="4" key="1">
    <citation type="submission" date="2016-10" db="EMBL/GenBank/DDBJ databases">
        <authorList>
            <person name="Varghese N."/>
            <person name="Submissions S."/>
        </authorList>
    </citation>
    <scope>NUCLEOTIDE SEQUENCE [LARGE SCALE GENOMIC DNA]</scope>
    <source>
        <strain evidence="4">DSM 23445</strain>
    </source>
</reference>
<evidence type="ECO:0000256" key="1">
    <source>
        <dbReference type="SAM" id="MobiDB-lite"/>
    </source>
</evidence>